<accession>A0ABU6XXC8</accession>
<keyword evidence="2" id="KW-1185">Reference proteome</keyword>
<reference evidence="1 2" key="1">
    <citation type="journal article" date="2023" name="Plants (Basel)">
        <title>Bridging the Gap: Combining Genomics and Transcriptomics Approaches to Understand Stylosanthes scabra, an Orphan Legume from the Brazilian Caatinga.</title>
        <authorList>
            <person name="Ferreira-Neto J.R.C."/>
            <person name="da Silva M.D."/>
            <person name="Binneck E."/>
            <person name="de Melo N.F."/>
            <person name="da Silva R.H."/>
            <person name="de Melo A.L.T.M."/>
            <person name="Pandolfi V."/>
            <person name="Bustamante F.O."/>
            <person name="Brasileiro-Vidal A.C."/>
            <person name="Benko-Iseppon A.M."/>
        </authorList>
    </citation>
    <scope>NUCLEOTIDE SEQUENCE [LARGE SCALE GENOMIC DNA]</scope>
    <source>
        <tissue evidence="1">Leaves</tissue>
    </source>
</reference>
<evidence type="ECO:0000313" key="1">
    <source>
        <dbReference type="EMBL" id="MED6201463.1"/>
    </source>
</evidence>
<comment type="caution">
    <text evidence="1">The sequence shown here is derived from an EMBL/GenBank/DDBJ whole genome shotgun (WGS) entry which is preliminary data.</text>
</comment>
<sequence>MFVPRLKRVPNVTHQDLTKLSNLTSSHVWPTSKTWPKRDQPTPLPKFTQTNLEQARSRLNTFKISSQANTSSFH</sequence>
<gene>
    <name evidence="1" type="ORF">PIB30_095303</name>
</gene>
<organism evidence="1 2">
    <name type="scientific">Stylosanthes scabra</name>
    <dbReference type="NCBI Taxonomy" id="79078"/>
    <lineage>
        <taxon>Eukaryota</taxon>
        <taxon>Viridiplantae</taxon>
        <taxon>Streptophyta</taxon>
        <taxon>Embryophyta</taxon>
        <taxon>Tracheophyta</taxon>
        <taxon>Spermatophyta</taxon>
        <taxon>Magnoliopsida</taxon>
        <taxon>eudicotyledons</taxon>
        <taxon>Gunneridae</taxon>
        <taxon>Pentapetalae</taxon>
        <taxon>rosids</taxon>
        <taxon>fabids</taxon>
        <taxon>Fabales</taxon>
        <taxon>Fabaceae</taxon>
        <taxon>Papilionoideae</taxon>
        <taxon>50 kb inversion clade</taxon>
        <taxon>dalbergioids sensu lato</taxon>
        <taxon>Dalbergieae</taxon>
        <taxon>Pterocarpus clade</taxon>
        <taxon>Stylosanthes</taxon>
    </lineage>
</organism>
<protein>
    <submittedName>
        <fullName evidence="1">Uncharacterized protein</fullName>
    </submittedName>
</protein>
<evidence type="ECO:0000313" key="2">
    <source>
        <dbReference type="Proteomes" id="UP001341840"/>
    </source>
</evidence>
<proteinExistence type="predicted"/>
<dbReference type="Proteomes" id="UP001341840">
    <property type="component" value="Unassembled WGS sequence"/>
</dbReference>
<dbReference type="EMBL" id="JASCZI010213617">
    <property type="protein sequence ID" value="MED6201463.1"/>
    <property type="molecule type" value="Genomic_DNA"/>
</dbReference>
<feature type="non-terminal residue" evidence="1">
    <location>
        <position position="74"/>
    </location>
</feature>
<name>A0ABU6XXC8_9FABA</name>